<dbReference type="InterPro" id="IPR000835">
    <property type="entry name" value="HTH_MarR-typ"/>
</dbReference>
<protein>
    <submittedName>
        <fullName evidence="5">MarR family transcriptional regulator</fullName>
    </submittedName>
</protein>
<dbReference type="EMBL" id="JBEQCT010000007">
    <property type="protein sequence ID" value="MFM2486229.1"/>
    <property type="molecule type" value="Genomic_DNA"/>
</dbReference>
<dbReference type="SMART" id="SM00347">
    <property type="entry name" value="HTH_MARR"/>
    <property type="match status" value="1"/>
</dbReference>
<evidence type="ECO:0000313" key="6">
    <source>
        <dbReference type="Proteomes" id="UP001629953"/>
    </source>
</evidence>
<proteinExistence type="predicted"/>
<dbReference type="PRINTS" id="PR00598">
    <property type="entry name" value="HTHMARR"/>
</dbReference>
<keyword evidence="1" id="KW-0805">Transcription regulation</keyword>
<gene>
    <name evidence="5" type="ORF">ABUE30_14365</name>
</gene>
<dbReference type="Proteomes" id="UP001629953">
    <property type="component" value="Unassembled WGS sequence"/>
</dbReference>
<evidence type="ECO:0000256" key="3">
    <source>
        <dbReference type="ARBA" id="ARBA00023163"/>
    </source>
</evidence>
<dbReference type="Gene3D" id="1.10.10.10">
    <property type="entry name" value="Winged helix-like DNA-binding domain superfamily/Winged helix DNA-binding domain"/>
    <property type="match status" value="1"/>
</dbReference>
<keyword evidence="3" id="KW-0804">Transcription</keyword>
<dbReference type="PANTHER" id="PTHR42756">
    <property type="entry name" value="TRANSCRIPTIONAL REGULATOR, MARR"/>
    <property type="match status" value="1"/>
</dbReference>
<dbReference type="InterPro" id="IPR036390">
    <property type="entry name" value="WH_DNA-bd_sf"/>
</dbReference>
<accession>A0ABW9G959</accession>
<dbReference type="PANTHER" id="PTHR42756:SF1">
    <property type="entry name" value="TRANSCRIPTIONAL REPRESSOR OF EMRAB OPERON"/>
    <property type="match status" value="1"/>
</dbReference>
<dbReference type="Pfam" id="PF01047">
    <property type="entry name" value="MarR"/>
    <property type="match status" value="1"/>
</dbReference>
<evidence type="ECO:0000259" key="4">
    <source>
        <dbReference type="PROSITE" id="PS50995"/>
    </source>
</evidence>
<feature type="domain" description="HTH marR-type" evidence="4">
    <location>
        <begin position="6"/>
        <end position="136"/>
    </location>
</feature>
<evidence type="ECO:0000256" key="1">
    <source>
        <dbReference type="ARBA" id="ARBA00023015"/>
    </source>
</evidence>
<dbReference type="InterPro" id="IPR036388">
    <property type="entry name" value="WH-like_DNA-bd_sf"/>
</dbReference>
<evidence type="ECO:0000313" key="5">
    <source>
        <dbReference type="EMBL" id="MFM2486229.1"/>
    </source>
</evidence>
<evidence type="ECO:0000256" key="2">
    <source>
        <dbReference type="ARBA" id="ARBA00023125"/>
    </source>
</evidence>
<dbReference type="SUPFAM" id="SSF46785">
    <property type="entry name" value="Winged helix' DNA-binding domain"/>
    <property type="match status" value="1"/>
</dbReference>
<organism evidence="5 6">
    <name type="scientific">Celerinatantimonas yamalensis</name>
    <dbReference type="NCBI Taxonomy" id="559956"/>
    <lineage>
        <taxon>Bacteria</taxon>
        <taxon>Pseudomonadati</taxon>
        <taxon>Pseudomonadota</taxon>
        <taxon>Gammaproteobacteria</taxon>
        <taxon>Celerinatantimonadaceae</taxon>
        <taxon>Celerinatantimonas</taxon>
    </lineage>
</organism>
<keyword evidence="2" id="KW-0238">DNA-binding</keyword>
<reference evidence="5 6" key="1">
    <citation type="journal article" date="2013" name="Int. J. Syst. Evol. Microbiol.">
        <title>Celerinatantimonas yamalensis sp. nov., a cold-adapted diazotrophic bacterium from a cold permafrost brine.</title>
        <authorList>
            <person name="Shcherbakova V."/>
            <person name="Chuvilskaya N."/>
            <person name="Rivkina E."/>
            <person name="Demidov N."/>
            <person name="Uchaeva V."/>
            <person name="Suetin S."/>
            <person name="Suzina N."/>
            <person name="Gilichinsky D."/>
        </authorList>
    </citation>
    <scope>NUCLEOTIDE SEQUENCE [LARGE SCALE GENOMIC DNA]</scope>
    <source>
        <strain evidence="5 6">C7</strain>
    </source>
</reference>
<dbReference type="PROSITE" id="PS50995">
    <property type="entry name" value="HTH_MARR_2"/>
    <property type="match status" value="1"/>
</dbReference>
<sequence>MGKLIHQEVFHLMRRVFQLHTAAWQKALPTLTKPQMAVLRTLAEHPGIEQIELMAAAASSKATLAEMLRRLEQRQWLYRQTDTNDRRRRFVHLTEQGEQLVQELRPQWEQVDQQFLQRLSTDEQGLLLQLLTKLAQSDDPSSL</sequence>
<dbReference type="RefSeq" id="WP_408624514.1">
    <property type="nucleotide sequence ID" value="NZ_JBEQCT010000007.1"/>
</dbReference>
<keyword evidence="6" id="KW-1185">Reference proteome</keyword>
<name>A0ABW9G959_9GAMM</name>
<comment type="caution">
    <text evidence="5">The sequence shown here is derived from an EMBL/GenBank/DDBJ whole genome shotgun (WGS) entry which is preliminary data.</text>
</comment>